<feature type="region of interest" description="Disordered" evidence="1">
    <location>
        <begin position="31"/>
        <end position="50"/>
    </location>
</feature>
<dbReference type="RefSeq" id="XP_024726602.1">
    <property type="nucleotide sequence ID" value="XM_024871567.1"/>
</dbReference>
<proteinExistence type="predicted"/>
<gene>
    <name evidence="2" type="ORF">K444DRAFT_281772</name>
</gene>
<evidence type="ECO:0000313" key="3">
    <source>
        <dbReference type="Proteomes" id="UP000235371"/>
    </source>
</evidence>
<dbReference type="Proteomes" id="UP000235371">
    <property type="component" value="Unassembled WGS sequence"/>
</dbReference>
<evidence type="ECO:0000313" key="2">
    <source>
        <dbReference type="EMBL" id="PMD49698.1"/>
    </source>
</evidence>
<organism evidence="2 3">
    <name type="scientific">Hyaloscypha bicolor E</name>
    <dbReference type="NCBI Taxonomy" id="1095630"/>
    <lineage>
        <taxon>Eukaryota</taxon>
        <taxon>Fungi</taxon>
        <taxon>Dikarya</taxon>
        <taxon>Ascomycota</taxon>
        <taxon>Pezizomycotina</taxon>
        <taxon>Leotiomycetes</taxon>
        <taxon>Helotiales</taxon>
        <taxon>Hyaloscyphaceae</taxon>
        <taxon>Hyaloscypha</taxon>
        <taxon>Hyaloscypha bicolor</taxon>
    </lineage>
</organism>
<dbReference type="EMBL" id="KZ613919">
    <property type="protein sequence ID" value="PMD49698.1"/>
    <property type="molecule type" value="Genomic_DNA"/>
</dbReference>
<protein>
    <submittedName>
        <fullName evidence="2">Uncharacterized protein</fullName>
    </submittedName>
</protein>
<dbReference type="GeneID" id="36579649"/>
<sequence>MVPRNGAGGCVLTMIAQPRVECLGFGAPESQQNRFEAGSDDNDKPETVSRRGVQISGIHITEVIPSDSVSSSEKIFEHSNGVHKEK</sequence>
<keyword evidence="3" id="KW-1185">Reference proteome</keyword>
<name>A0A2J6SFZ9_9HELO</name>
<dbReference type="AlphaFoldDB" id="A0A2J6SFZ9"/>
<evidence type="ECO:0000256" key="1">
    <source>
        <dbReference type="SAM" id="MobiDB-lite"/>
    </source>
</evidence>
<dbReference type="InParanoid" id="A0A2J6SFZ9"/>
<accession>A0A2J6SFZ9</accession>
<reference evidence="2 3" key="1">
    <citation type="submission" date="2016-04" db="EMBL/GenBank/DDBJ databases">
        <title>A degradative enzymes factory behind the ericoid mycorrhizal symbiosis.</title>
        <authorList>
            <consortium name="DOE Joint Genome Institute"/>
            <person name="Martino E."/>
            <person name="Morin E."/>
            <person name="Grelet G."/>
            <person name="Kuo A."/>
            <person name="Kohler A."/>
            <person name="Daghino S."/>
            <person name="Barry K."/>
            <person name="Choi C."/>
            <person name="Cichocki N."/>
            <person name="Clum A."/>
            <person name="Copeland A."/>
            <person name="Hainaut M."/>
            <person name="Haridas S."/>
            <person name="Labutti K."/>
            <person name="Lindquist E."/>
            <person name="Lipzen A."/>
            <person name="Khouja H.-R."/>
            <person name="Murat C."/>
            <person name="Ohm R."/>
            <person name="Olson A."/>
            <person name="Spatafora J."/>
            <person name="Veneault-Fourrey C."/>
            <person name="Henrissat B."/>
            <person name="Grigoriev I."/>
            <person name="Martin F."/>
            <person name="Perotto S."/>
        </authorList>
    </citation>
    <scope>NUCLEOTIDE SEQUENCE [LARGE SCALE GENOMIC DNA]</scope>
    <source>
        <strain evidence="2 3">E</strain>
    </source>
</reference>